<dbReference type="STRING" id="1122247.GCA_000379865_01442"/>
<accession>K5BEQ6</accession>
<gene>
    <name evidence="1" type="ORF">C731_2811</name>
</gene>
<organism evidence="1 2">
    <name type="scientific">Mycolicibacterium hassiacum (strain DSM 44199 / CIP 105218 / JCM 12690 / 3849)</name>
    <name type="common">Mycobacterium hassiacum</name>
    <dbReference type="NCBI Taxonomy" id="1122247"/>
    <lineage>
        <taxon>Bacteria</taxon>
        <taxon>Bacillati</taxon>
        <taxon>Actinomycetota</taxon>
        <taxon>Actinomycetes</taxon>
        <taxon>Mycobacteriales</taxon>
        <taxon>Mycobacteriaceae</taxon>
        <taxon>Mycolicibacterium</taxon>
    </lineage>
</organism>
<protein>
    <submittedName>
        <fullName evidence="1">Protein mbtH</fullName>
    </submittedName>
</protein>
<dbReference type="RefSeq" id="WP_005628531.1">
    <property type="nucleotide sequence ID" value="NZ_AMRA01000077.1"/>
</dbReference>
<dbReference type="InterPro" id="IPR005153">
    <property type="entry name" value="MbtH-like_dom"/>
</dbReference>
<proteinExistence type="predicted"/>
<dbReference type="PANTHER" id="PTHR38444">
    <property type="entry name" value="ENTEROBACTIN BIOSYNTHESIS PROTEIN YBDZ"/>
    <property type="match status" value="1"/>
</dbReference>
<sequence>MRTNPFDDDHGTFSVLINDEDQHSLWPEFLPVPQGWRVVFGPAGRADCLAYVDTAWTDIRPADDAGQPVT</sequence>
<evidence type="ECO:0000313" key="1">
    <source>
        <dbReference type="EMBL" id="EKF23207.1"/>
    </source>
</evidence>
<reference evidence="1 2" key="1">
    <citation type="journal article" date="2012" name="J. Bacteriol.">
        <title>Genome sequence of Mycobacterium hassiacum DSM 44199, a rare source of heat-stable mycobacterial proteins.</title>
        <authorList>
            <person name="Tiago I."/>
            <person name="Maranha A."/>
            <person name="Mendes V."/>
            <person name="Alarico S."/>
            <person name="Moynihan P.J."/>
            <person name="Clarke A.J."/>
            <person name="Macedo-Ribeiro S."/>
            <person name="Pereira P.J."/>
            <person name="Empadinhas N."/>
        </authorList>
    </citation>
    <scope>NUCLEOTIDE SEQUENCE [LARGE SCALE GENOMIC DNA]</scope>
    <source>
        <strain evidence="2">DSM 44199 / CIP 105218 / JCM 12690 / 3849</strain>
    </source>
</reference>
<dbReference type="PANTHER" id="PTHR38444:SF1">
    <property type="entry name" value="ENTEROBACTIN BIOSYNTHESIS PROTEIN YBDZ"/>
    <property type="match status" value="1"/>
</dbReference>
<keyword evidence="2" id="KW-1185">Reference proteome</keyword>
<dbReference type="eggNOG" id="COG3251">
    <property type="taxonomic scope" value="Bacteria"/>
</dbReference>
<dbReference type="EMBL" id="AMRA01000077">
    <property type="protein sequence ID" value="EKF23207.1"/>
    <property type="molecule type" value="Genomic_DNA"/>
</dbReference>
<dbReference type="InterPro" id="IPR038020">
    <property type="entry name" value="MbtH-like_sf"/>
</dbReference>
<dbReference type="PATRIC" id="fig|1122247.3.peg.2698"/>
<dbReference type="GO" id="GO:0005829">
    <property type="term" value="C:cytosol"/>
    <property type="evidence" value="ECO:0007669"/>
    <property type="project" value="TreeGrafter"/>
</dbReference>
<dbReference type="AlphaFoldDB" id="K5BEQ6"/>
<dbReference type="Proteomes" id="UP000006265">
    <property type="component" value="Unassembled WGS sequence"/>
</dbReference>
<dbReference type="Gene3D" id="3.90.820.10">
    <property type="entry name" value="Structural Genomics, Unknown Function 30-nov-00 1gh9 Mol_id"/>
    <property type="match status" value="1"/>
</dbReference>
<name>K5BEQ6_MYCHD</name>
<comment type="caution">
    <text evidence="1">The sequence shown here is derived from an EMBL/GenBank/DDBJ whole genome shotgun (WGS) entry which is preliminary data.</text>
</comment>
<dbReference type="GO" id="GO:0019290">
    <property type="term" value="P:siderophore biosynthetic process"/>
    <property type="evidence" value="ECO:0007669"/>
    <property type="project" value="TreeGrafter"/>
</dbReference>
<dbReference type="SUPFAM" id="SSF160582">
    <property type="entry name" value="MbtH-like"/>
    <property type="match status" value="1"/>
</dbReference>
<evidence type="ECO:0000313" key="2">
    <source>
        <dbReference type="Proteomes" id="UP000006265"/>
    </source>
</evidence>
<dbReference type="Pfam" id="PF03621">
    <property type="entry name" value="MbtH"/>
    <property type="match status" value="1"/>
</dbReference>
<dbReference type="SMART" id="SM00923">
    <property type="entry name" value="MbtH"/>
    <property type="match status" value="1"/>
</dbReference>
<dbReference type="InterPro" id="IPR037407">
    <property type="entry name" value="MLP_fam"/>
</dbReference>
<dbReference type="OrthoDB" id="7584480at2"/>